<gene>
    <name evidence="2" type="ORF">Cadr_000007791</name>
</gene>
<name>A0A5N4DZP3_CAMDR</name>
<accession>A0A5N4DZP3</accession>
<protein>
    <submittedName>
        <fullName evidence="2">B-cell receptor-associated protein 29</fullName>
    </submittedName>
</protein>
<dbReference type="EMBL" id="JWIN03000007">
    <property type="protein sequence ID" value="KAB1276589.1"/>
    <property type="molecule type" value="Genomic_DNA"/>
</dbReference>
<dbReference type="Proteomes" id="UP000299084">
    <property type="component" value="Unassembled WGS sequence"/>
</dbReference>
<dbReference type="Gene3D" id="1.20.5.110">
    <property type="match status" value="1"/>
</dbReference>
<dbReference type="Pfam" id="PF18035">
    <property type="entry name" value="Bap31_Bap29_C"/>
    <property type="match status" value="1"/>
</dbReference>
<comment type="caution">
    <text evidence="2">The sequence shown here is derived from an EMBL/GenBank/DDBJ whole genome shotgun (WGS) entry which is preliminary data.</text>
</comment>
<keyword evidence="3" id="KW-1185">Reference proteome</keyword>
<evidence type="ECO:0000259" key="1">
    <source>
        <dbReference type="Pfam" id="PF18035"/>
    </source>
</evidence>
<feature type="domain" description="Bap31/Bap29 cytoplasmic coiled-coil" evidence="1">
    <location>
        <begin position="2"/>
        <end position="26"/>
    </location>
</feature>
<evidence type="ECO:0000313" key="3">
    <source>
        <dbReference type="Proteomes" id="UP000299084"/>
    </source>
</evidence>
<keyword evidence="2" id="KW-0675">Receptor</keyword>
<reference evidence="2 3" key="1">
    <citation type="journal article" date="2019" name="Mol. Ecol. Resour.">
        <title>Improving Illumina assemblies with Hi-C and long reads: an example with the North African dromedary.</title>
        <authorList>
            <person name="Elbers J.P."/>
            <person name="Rogers M.F."/>
            <person name="Perelman P.L."/>
            <person name="Proskuryakova A.A."/>
            <person name="Serdyukova N.A."/>
            <person name="Johnson W.E."/>
            <person name="Horin P."/>
            <person name="Corander J."/>
            <person name="Murphy D."/>
            <person name="Burger P.A."/>
        </authorList>
    </citation>
    <scope>NUCLEOTIDE SEQUENCE [LARGE SCALE GENOMIC DNA]</scope>
    <source>
        <strain evidence="2">Drom800</strain>
        <tissue evidence="2">Blood</tissue>
    </source>
</reference>
<dbReference type="AlphaFoldDB" id="A0A5N4DZP3"/>
<evidence type="ECO:0000313" key="2">
    <source>
        <dbReference type="EMBL" id="KAB1276589.1"/>
    </source>
</evidence>
<organism evidence="2 3">
    <name type="scientific">Camelus dromedarius</name>
    <name type="common">Dromedary</name>
    <name type="synonym">Arabian camel</name>
    <dbReference type="NCBI Taxonomy" id="9838"/>
    <lineage>
        <taxon>Eukaryota</taxon>
        <taxon>Metazoa</taxon>
        <taxon>Chordata</taxon>
        <taxon>Craniata</taxon>
        <taxon>Vertebrata</taxon>
        <taxon>Euteleostomi</taxon>
        <taxon>Mammalia</taxon>
        <taxon>Eutheria</taxon>
        <taxon>Laurasiatheria</taxon>
        <taxon>Artiodactyla</taxon>
        <taxon>Tylopoda</taxon>
        <taxon>Camelidae</taxon>
        <taxon>Camelus</taxon>
    </lineage>
</organism>
<sequence>MTMKIQSERLSKEYDRLLKEHSELQVGAVRARAWPPWTSQPQPPGCPRLCHPALPLWVDLVLHLVVHRLLTIPPIYVPPQLNSHVQPC</sequence>
<proteinExistence type="predicted"/>
<dbReference type="InterPro" id="IPR041672">
    <property type="entry name" value="Bap31/Bap29_C"/>
</dbReference>